<proteinExistence type="predicted"/>
<accession>A0A3B0WF20</accession>
<protein>
    <submittedName>
        <fullName evidence="1">Uncharacterized protein</fullName>
    </submittedName>
</protein>
<name>A0A3B0WF20_9ZZZZ</name>
<sequence>MSSLQNKGWFFGIFVFVALFTGSSMMLANDRDEPSSGLVQFSDLTDADIDTILAVKAEMKAAKVQQN</sequence>
<reference evidence="1" key="1">
    <citation type="submission" date="2018-06" db="EMBL/GenBank/DDBJ databases">
        <authorList>
            <person name="Zhirakovskaya E."/>
        </authorList>
    </citation>
    <scope>NUCLEOTIDE SEQUENCE</scope>
</reference>
<organism evidence="1">
    <name type="scientific">hydrothermal vent metagenome</name>
    <dbReference type="NCBI Taxonomy" id="652676"/>
    <lineage>
        <taxon>unclassified sequences</taxon>
        <taxon>metagenomes</taxon>
        <taxon>ecological metagenomes</taxon>
    </lineage>
</organism>
<gene>
    <name evidence="1" type="ORF">MNBD_GAMMA06-490</name>
</gene>
<evidence type="ECO:0000313" key="1">
    <source>
        <dbReference type="EMBL" id="VAW54608.1"/>
    </source>
</evidence>
<dbReference type="AlphaFoldDB" id="A0A3B0WF20"/>
<dbReference type="EMBL" id="UOFD01000079">
    <property type="protein sequence ID" value="VAW54608.1"/>
    <property type="molecule type" value="Genomic_DNA"/>
</dbReference>